<dbReference type="InterPro" id="IPR036397">
    <property type="entry name" value="RNaseH_sf"/>
</dbReference>
<dbReference type="EMBL" id="BARS01019698">
    <property type="protein sequence ID" value="GAF93756.1"/>
    <property type="molecule type" value="Genomic_DNA"/>
</dbReference>
<dbReference type="Pfam" id="PF13358">
    <property type="entry name" value="DDE_3"/>
    <property type="match status" value="1"/>
</dbReference>
<evidence type="ECO:0000313" key="2">
    <source>
        <dbReference type="EMBL" id="GAF93756.1"/>
    </source>
</evidence>
<reference evidence="2" key="1">
    <citation type="journal article" date="2014" name="Front. Microbiol.">
        <title>High frequency of phylogenetically diverse reductive dehalogenase-homologous genes in deep subseafloor sedimentary metagenomes.</title>
        <authorList>
            <person name="Kawai M."/>
            <person name="Futagami T."/>
            <person name="Toyoda A."/>
            <person name="Takaki Y."/>
            <person name="Nishi S."/>
            <person name="Hori S."/>
            <person name="Arai W."/>
            <person name="Tsubouchi T."/>
            <person name="Morono Y."/>
            <person name="Uchiyama I."/>
            <person name="Ito T."/>
            <person name="Fujiyama A."/>
            <person name="Inagaki F."/>
            <person name="Takami H."/>
        </authorList>
    </citation>
    <scope>NUCLEOTIDE SEQUENCE</scope>
    <source>
        <strain evidence="2">Expedition CK06-06</strain>
    </source>
</reference>
<protein>
    <recommendedName>
        <fullName evidence="1">Tc1-like transposase DDE domain-containing protein</fullName>
    </recommendedName>
</protein>
<name>X0U321_9ZZZZ</name>
<sequence>MKAVLRGAFTLFQRADTYLNFLEQVARHYYPRPVFWVQGNASYHKDADVRDWFAANRSWWKVFNLPPYCPEFNATERLWHHTRVTGTHNRYLADDGELNATLTRVFRSMQRRPDQIRGYLQPFA</sequence>
<evidence type="ECO:0000259" key="1">
    <source>
        <dbReference type="Pfam" id="PF13358"/>
    </source>
</evidence>
<organism evidence="2">
    <name type="scientific">marine sediment metagenome</name>
    <dbReference type="NCBI Taxonomy" id="412755"/>
    <lineage>
        <taxon>unclassified sequences</taxon>
        <taxon>metagenomes</taxon>
        <taxon>ecological metagenomes</taxon>
    </lineage>
</organism>
<gene>
    <name evidence="2" type="ORF">S01H1_31875</name>
</gene>
<proteinExistence type="predicted"/>
<dbReference type="Gene3D" id="3.30.420.10">
    <property type="entry name" value="Ribonuclease H-like superfamily/Ribonuclease H"/>
    <property type="match status" value="1"/>
</dbReference>
<dbReference type="AlphaFoldDB" id="X0U321"/>
<feature type="domain" description="Tc1-like transposase DDE" evidence="1">
    <location>
        <begin position="16"/>
        <end position="98"/>
    </location>
</feature>
<dbReference type="GO" id="GO:0003676">
    <property type="term" value="F:nucleic acid binding"/>
    <property type="evidence" value="ECO:0007669"/>
    <property type="project" value="InterPro"/>
</dbReference>
<dbReference type="InterPro" id="IPR038717">
    <property type="entry name" value="Tc1-like_DDE_dom"/>
</dbReference>
<accession>X0U321</accession>
<comment type="caution">
    <text evidence="2">The sequence shown here is derived from an EMBL/GenBank/DDBJ whole genome shotgun (WGS) entry which is preliminary data.</text>
</comment>